<evidence type="ECO:0000256" key="1">
    <source>
        <dbReference type="SAM" id="MobiDB-lite"/>
    </source>
</evidence>
<gene>
    <name evidence="2" type="ORF">RM698_13020</name>
</gene>
<accession>A0ABU2QZV3</accession>
<evidence type="ECO:0000313" key="3">
    <source>
        <dbReference type="Proteomes" id="UP001183610"/>
    </source>
</evidence>
<proteinExistence type="predicted"/>
<feature type="region of interest" description="Disordered" evidence="1">
    <location>
        <begin position="30"/>
        <end position="54"/>
    </location>
</feature>
<reference evidence="3" key="1">
    <citation type="submission" date="2023-07" db="EMBL/GenBank/DDBJ databases">
        <title>30 novel species of actinomycetes from the DSMZ collection.</title>
        <authorList>
            <person name="Nouioui I."/>
        </authorList>
    </citation>
    <scope>NUCLEOTIDE SEQUENCE [LARGE SCALE GENOMIC DNA]</scope>
    <source>
        <strain evidence="3">DSM 41979</strain>
    </source>
</reference>
<sequence>MPVRARRRDFDPGRCYGTCPVCGQIVGSQTGEPTTIHQPPGDRSTCPGSNQPAL</sequence>
<organism evidence="2 3">
    <name type="scientific">Streptomyces evansiae</name>
    <dbReference type="NCBI Taxonomy" id="3075535"/>
    <lineage>
        <taxon>Bacteria</taxon>
        <taxon>Bacillati</taxon>
        <taxon>Actinomycetota</taxon>
        <taxon>Actinomycetes</taxon>
        <taxon>Kitasatosporales</taxon>
        <taxon>Streptomycetaceae</taxon>
        <taxon>Streptomyces</taxon>
    </lineage>
</organism>
<dbReference type="EMBL" id="JAVRET010000024">
    <property type="protein sequence ID" value="MDT0409971.1"/>
    <property type="molecule type" value="Genomic_DNA"/>
</dbReference>
<comment type="caution">
    <text evidence="2">The sequence shown here is derived from an EMBL/GenBank/DDBJ whole genome shotgun (WGS) entry which is preliminary data.</text>
</comment>
<dbReference type="RefSeq" id="WP_007827533.1">
    <property type="nucleotide sequence ID" value="NZ_JAVRET010000024.1"/>
</dbReference>
<keyword evidence="3" id="KW-1185">Reference proteome</keyword>
<protein>
    <submittedName>
        <fullName evidence="2">Uncharacterized protein</fullName>
    </submittedName>
</protein>
<evidence type="ECO:0000313" key="2">
    <source>
        <dbReference type="EMBL" id="MDT0409971.1"/>
    </source>
</evidence>
<dbReference type="Proteomes" id="UP001183610">
    <property type="component" value="Unassembled WGS sequence"/>
</dbReference>
<name>A0ABU2QZV3_9ACTN</name>